<dbReference type="Proteomes" id="UP001363151">
    <property type="component" value="Unassembled WGS sequence"/>
</dbReference>
<dbReference type="Pfam" id="PF00225">
    <property type="entry name" value="Kinesin"/>
    <property type="match status" value="1"/>
</dbReference>
<accession>A0ABR1FKX2</accession>
<name>A0ABR1FKX2_AURAN</name>
<sequence length="1904" mass="211036">MAPKEDTVRVAVRIRPLNKIELNEKNAAIFEEASGNTVRELDEIEGTKPDRFYDFVYGDDSTNRQVYEDVAAPIVKLAVEGFNGTVFAYGQTSSGKTWSMIGNDENPGIMPQSIRGLFEDLGNREGIKEFLVRVSYMEIYNEEIKDLLGTAHPPGGLKIAEDPNRGCFVRDLTEEVATDAACIKSILARGEKARSYGFTEMNANSSRSHVVFKMMIETKIGHSPVCSSCMYLVDLAGSERQKKTAATGQRLKEGNAINKSLLALGAVISKLSEGKKGTGHIPYRDSKLTRMLSSALGGNSKTAMIAAISPAERNRDESQSTLRFASRAKRIVNCAKKNEIKDNESMMVRMTAELEDLKTKLKEMKERDLEANANLVEEKKKLDEDKAKVEEEGATFAKIVTLSAAAAKVKDVETSRKLQKNLTDFAKGRRRAQSVMIENTKLAADAGVLAAEEEAAEGGDDDEGHRRVSGVSIVGDDEEAETMSAAQLEAADVELKRTEAEAAAFREEKDAHAAALNDLKLKKDTIVEETNLLQHQLMAAKASLLRAETEQDREHKLCKSFQQSYDANVAEIKKSKPAIEAWAREAAEARKRVEALDRELSSLRVEASSAHERLEHLTDEVRTQTAEVRGFSSAIRACEERANAAKNKIDTLKAAKHRISEELAELKDADAELADDLERKLKKQKLLEMQCDTAREEKRGFTATISATEQTVNKMAQTRREMEHRTDEAETTVARCRDDEQKLKARVGDHDRDMTMAIRGSEAAVARLQQEIEDLETHVSREYHDEHEYDAVVEAINHGERIGTSDRELDATDRRGAADREIDRLTHAAERAEATCRELRTQLAANQRRCDDEIHAIGLDLEAEYDRAAECSRTAAEAEAQTREATKRAAECARRAEQARARESAAIERSEQATWDLATLEKQVAASHASFDHAAKEWAASKARIEDLGRREVDMQQRLNEALKAKSDALIAGGRAAEEHAKVSSAVAAIKAEVDVWHRRAAEAQEKTRSVEAQLKELQTHAPPAVDESERARLGDIDDADVEETRARADAAERDLAEVRENHKKRERASGDLAGRLAALDAAGRKADEDLTAKADGIRRLERAIRDAHGLAAARAEASAKARENLDKQKLARADQKRRLDEAHAEADALAAELKACRRATARLVEETHDARRTVPNSTTGLGGPDQTSEFSSLVKSKRREERELDAEHRRKEAELLASRSNEDLRQEMETLGEALAGLRSQLALAAGDDYELEGDDGELDESKVLEKALAPLREKLDLTCHETKALQEEANRLRAELRDTVHLEAEIDALQDETSRVGAKRQAALAKLASSKQHIFALEEAKAAKERERTRAEAQLEAAELEASHQAEILKHEQDKAERWKEQTAESLRDAAAAEASKHAALAAIADLDRAEAERSARAAADAGVPDGDLELEAIKGDYHEAMEAWAASHDSLLVSKHARARTEREREANAAEKTELEAKWADEARARARELDALQKSLDEKRAELGRLRSTLGEFEARAAAPEAAPAPPEEQAKLAALAKTVESAADLIDDARRRDLADQRTLDELDRRTEAGAARNEALKAELGDLEAELAAAEAELAEYRKTDVYEVTRDEYISTLRGPDAATPARKLPTLAARPPVASRTGSSFVMLTLRRELCDVDTETELFQHHEGWNASSQLDALVALFDGSRAPPPALAAVPRSGKWRAFYDKSRAYEAPTAFGFKWMMSQDAGRLWDAFLDGTRDVRLVFLKRDNYLKMLVSRTENGAKDTLAHPRSAEDVEKLRRERVELPTTTLVAALDDCAKKFAQMDDLRRRAEARGSATRVVVYEDLVADRGRFDYLRAFLVEGLDVNRSRCDANPRKEVVQIHDRPTSTYVSNWDDVRATVAASPYAYLLDRPEEQGA</sequence>
<feature type="coiled-coil region" evidence="4">
    <location>
        <begin position="1459"/>
        <end position="1606"/>
    </location>
</feature>
<comment type="caution">
    <text evidence="7">The sequence shown here is derived from an EMBL/GenBank/DDBJ whole genome shotgun (WGS) entry which is preliminary data.</text>
</comment>
<dbReference type="PRINTS" id="PR00380">
    <property type="entry name" value="KINESINHEAVY"/>
</dbReference>
<keyword evidence="8" id="KW-1185">Reference proteome</keyword>
<keyword evidence="2 3" id="KW-0505">Motor protein</keyword>
<evidence type="ECO:0000259" key="6">
    <source>
        <dbReference type="PROSITE" id="PS50067"/>
    </source>
</evidence>
<evidence type="ECO:0000313" key="8">
    <source>
        <dbReference type="Proteomes" id="UP001363151"/>
    </source>
</evidence>
<dbReference type="SMART" id="SM00129">
    <property type="entry name" value="KISc"/>
    <property type="match status" value="1"/>
</dbReference>
<evidence type="ECO:0000256" key="2">
    <source>
        <dbReference type="ARBA" id="ARBA00023175"/>
    </source>
</evidence>
<protein>
    <submittedName>
        <fullName evidence="7">Microtubule motor protein</fullName>
    </submittedName>
</protein>
<dbReference type="Gene3D" id="1.10.287.1490">
    <property type="match status" value="1"/>
</dbReference>
<feature type="compositionally biased region" description="Polar residues" evidence="5">
    <location>
        <begin position="1175"/>
        <end position="1195"/>
    </location>
</feature>
<feature type="coiled-coil region" evidence="4">
    <location>
        <begin position="579"/>
        <end position="697"/>
    </location>
</feature>
<feature type="coiled-coil region" evidence="4">
    <location>
        <begin position="1277"/>
        <end position="1365"/>
    </location>
</feature>
<proteinExistence type="inferred from homology"/>
<feature type="domain" description="Kinesin motor" evidence="6">
    <location>
        <begin position="7"/>
        <end position="331"/>
    </location>
</feature>
<feature type="compositionally biased region" description="Basic and acidic residues" evidence="5">
    <location>
        <begin position="1199"/>
        <end position="1210"/>
    </location>
</feature>
<dbReference type="InterPro" id="IPR036961">
    <property type="entry name" value="Kinesin_motor_dom_sf"/>
</dbReference>
<feature type="coiled-coil region" evidence="4">
    <location>
        <begin position="1126"/>
        <end position="1160"/>
    </location>
</feature>
<feature type="coiled-coil region" evidence="4">
    <location>
        <begin position="758"/>
        <end position="785"/>
    </location>
</feature>
<keyword evidence="3" id="KW-0067">ATP-binding</keyword>
<dbReference type="EMBL" id="JBBJCI010000366">
    <property type="protein sequence ID" value="KAK7232743.1"/>
    <property type="molecule type" value="Genomic_DNA"/>
</dbReference>
<feature type="binding site" evidence="3">
    <location>
        <begin position="90"/>
        <end position="97"/>
    </location>
    <ligand>
        <name>ATP</name>
        <dbReference type="ChEBI" id="CHEBI:30616"/>
    </ligand>
</feature>
<feature type="region of interest" description="Disordered" evidence="5">
    <location>
        <begin position="1170"/>
        <end position="1210"/>
    </location>
</feature>
<dbReference type="SUPFAM" id="SSF52540">
    <property type="entry name" value="P-loop containing nucleoside triphosphate hydrolases"/>
    <property type="match status" value="1"/>
</dbReference>
<dbReference type="PANTHER" id="PTHR47968">
    <property type="entry name" value="CENTROMERE PROTEIN E"/>
    <property type="match status" value="1"/>
</dbReference>
<feature type="coiled-coil region" evidence="4">
    <location>
        <begin position="815"/>
        <end position="913"/>
    </location>
</feature>
<dbReference type="InterPro" id="IPR027417">
    <property type="entry name" value="P-loop_NTPase"/>
</dbReference>
<dbReference type="PANTHER" id="PTHR47968:SF75">
    <property type="entry name" value="CENTROMERE-ASSOCIATED PROTEIN E"/>
    <property type="match status" value="1"/>
</dbReference>
<gene>
    <name evidence="7" type="primary">KIF6</name>
    <name evidence="7" type="ORF">SO694_00037118</name>
</gene>
<reference evidence="7 8" key="1">
    <citation type="submission" date="2024-03" db="EMBL/GenBank/DDBJ databases">
        <title>Aureococcus anophagefferens CCMP1851 and Kratosvirus quantuckense: Draft genome of a second virus-susceptible host strain in the model system.</title>
        <authorList>
            <person name="Chase E."/>
            <person name="Truchon A.R."/>
            <person name="Schepens W."/>
            <person name="Wilhelm S.W."/>
        </authorList>
    </citation>
    <scope>NUCLEOTIDE SEQUENCE [LARGE SCALE GENOMIC DNA]</scope>
    <source>
        <strain evidence="7 8">CCMP1851</strain>
    </source>
</reference>
<dbReference type="Gene3D" id="3.40.850.10">
    <property type="entry name" value="Kinesin motor domain"/>
    <property type="match status" value="1"/>
</dbReference>
<evidence type="ECO:0000313" key="7">
    <source>
        <dbReference type="EMBL" id="KAK7232743.1"/>
    </source>
</evidence>
<evidence type="ECO:0000256" key="5">
    <source>
        <dbReference type="SAM" id="MobiDB-lite"/>
    </source>
</evidence>
<keyword evidence="3" id="KW-0547">Nucleotide-binding</keyword>
<feature type="coiled-coil region" evidence="4">
    <location>
        <begin position="483"/>
        <end position="515"/>
    </location>
</feature>
<feature type="coiled-coil region" evidence="4">
    <location>
        <begin position="987"/>
        <end position="1069"/>
    </location>
</feature>
<feature type="coiled-coil region" evidence="4">
    <location>
        <begin position="340"/>
        <end position="392"/>
    </location>
</feature>
<keyword evidence="1 4" id="KW-0175">Coiled coil</keyword>
<dbReference type="PROSITE" id="PS50067">
    <property type="entry name" value="KINESIN_MOTOR_2"/>
    <property type="match status" value="1"/>
</dbReference>
<evidence type="ECO:0000256" key="3">
    <source>
        <dbReference type="PROSITE-ProRule" id="PRU00283"/>
    </source>
</evidence>
<evidence type="ECO:0000256" key="4">
    <source>
        <dbReference type="SAM" id="Coils"/>
    </source>
</evidence>
<organism evidence="7 8">
    <name type="scientific">Aureococcus anophagefferens</name>
    <name type="common">Harmful bloom alga</name>
    <dbReference type="NCBI Taxonomy" id="44056"/>
    <lineage>
        <taxon>Eukaryota</taxon>
        <taxon>Sar</taxon>
        <taxon>Stramenopiles</taxon>
        <taxon>Ochrophyta</taxon>
        <taxon>Pelagophyceae</taxon>
        <taxon>Pelagomonadales</taxon>
        <taxon>Pelagomonadaceae</taxon>
        <taxon>Aureococcus</taxon>
    </lineage>
</organism>
<dbReference type="InterPro" id="IPR001752">
    <property type="entry name" value="Kinesin_motor_dom"/>
</dbReference>
<comment type="similarity">
    <text evidence="3">Belongs to the TRAFAC class myosin-kinesin ATPase superfamily. Kinesin family.</text>
</comment>
<evidence type="ECO:0000256" key="1">
    <source>
        <dbReference type="ARBA" id="ARBA00023054"/>
    </source>
</evidence>
<dbReference type="InterPro" id="IPR027640">
    <property type="entry name" value="Kinesin-like_fam"/>
</dbReference>